<organism evidence="2 3">
    <name type="scientific">Yarrowia lipolytica (strain CLIB 122 / E 150)</name>
    <name type="common">Yeast</name>
    <name type="synonym">Candida lipolytica</name>
    <dbReference type="NCBI Taxonomy" id="284591"/>
    <lineage>
        <taxon>Eukaryota</taxon>
        <taxon>Fungi</taxon>
        <taxon>Dikarya</taxon>
        <taxon>Ascomycota</taxon>
        <taxon>Saccharomycotina</taxon>
        <taxon>Dipodascomycetes</taxon>
        <taxon>Dipodascales</taxon>
        <taxon>Dipodascales incertae sedis</taxon>
        <taxon>Yarrowia</taxon>
    </lineage>
</organism>
<accession>Q6CBU9</accession>
<dbReference type="Proteomes" id="UP000001300">
    <property type="component" value="Chromosome C"/>
</dbReference>
<dbReference type="InParanoid" id="Q6CBU9"/>
<feature type="compositionally biased region" description="Polar residues" evidence="1">
    <location>
        <begin position="51"/>
        <end position="65"/>
    </location>
</feature>
<protein>
    <submittedName>
        <fullName evidence="2">YALI0C15304p</fullName>
    </submittedName>
</protein>
<dbReference type="VEuPathDB" id="FungiDB:YALI0_C15304g"/>
<name>Q6CBU9_YARLI</name>
<evidence type="ECO:0000313" key="2">
    <source>
        <dbReference type="EMBL" id="CAG82176.1"/>
    </source>
</evidence>
<dbReference type="AlphaFoldDB" id="Q6CBU9"/>
<proteinExistence type="predicted"/>
<keyword evidence="3" id="KW-1185">Reference proteome</keyword>
<dbReference type="EMBL" id="CR382129">
    <property type="protein sequence ID" value="CAG82176.1"/>
    <property type="molecule type" value="Genomic_DNA"/>
</dbReference>
<feature type="region of interest" description="Disordered" evidence="1">
    <location>
        <begin position="36"/>
        <end position="65"/>
    </location>
</feature>
<sequence length="65" mass="7349">MKQRYTGTSRHSWYRWVIPQVQAKAGSRFGAANLKTKSSRRCDTTPEAYSPWSTPAPTQMEASSL</sequence>
<reference evidence="2 3" key="1">
    <citation type="journal article" date="2004" name="Nature">
        <title>Genome evolution in yeasts.</title>
        <authorList>
            <consortium name="Genolevures"/>
            <person name="Dujon B."/>
            <person name="Sherman D."/>
            <person name="Fischer G."/>
            <person name="Durrens P."/>
            <person name="Casaregola S."/>
            <person name="Lafontaine I."/>
            <person name="de Montigny J."/>
            <person name="Marck C."/>
            <person name="Neuveglise C."/>
            <person name="Talla E."/>
            <person name="Goffard N."/>
            <person name="Frangeul L."/>
            <person name="Aigle M."/>
            <person name="Anthouard V."/>
            <person name="Babour A."/>
            <person name="Barbe V."/>
            <person name="Barnay S."/>
            <person name="Blanchin S."/>
            <person name="Beckerich J.M."/>
            <person name="Beyne E."/>
            <person name="Bleykasten C."/>
            <person name="Boisrame A."/>
            <person name="Boyer J."/>
            <person name="Cattolico L."/>
            <person name="Confanioleri F."/>
            <person name="de Daruvar A."/>
            <person name="Despons L."/>
            <person name="Fabre E."/>
            <person name="Fairhead C."/>
            <person name="Ferry-Dumazet H."/>
            <person name="Groppi A."/>
            <person name="Hantraye F."/>
            <person name="Hennequin C."/>
            <person name="Jauniaux N."/>
            <person name="Joyet P."/>
            <person name="Kachouri R."/>
            <person name="Kerrest A."/>
            <person name="Koszul R."/>
            <person name="Lemaire M."/>
            <person name="Lesur I."/>
            <person name="Ma L."/>
            <person name="Muller H."/>
            <person name="Nicaud J.M."/>
            <person name="Nikolski M."/>
            <person name="Oztas S."/>
            <person name="Ozier-Kalogeropoulos O."/>
            <person name="Pellenz S."/>
            <person name="Potier S."/>
            <person name="Richard G.F."/>
            <person name="Straub M.L."/>
            <person name="Suleau A."/>
            <person name="Swennene D."/>
            <person name="Tekaia F."/>
            <person name="Wesolowski-Louvel M."/>
            <person name="Westhof E."/>
            <person name="Wirth B."/>
            <person name="Zeniou-Meyer M."/>
            <person name="Zivanovic I."/>
            <person name="Bolotin-Fukuhara M."/>
            <person name="Thierry A."/>
            <person name="Bouchier C."/>
            <person name="Caudron B."/>
            <person name="Scarpelli C."/>
            <person name="Gaillardin C."/>
            <person name="Weissenbach J."/>
            <person name="Wincker P."/>
            <person name="Souciet J.L."/>
        </authorList>
    </citation>
    <scope>NUCLEOTIDE SEQUENCE [LARGE SCALE GENOMIC DNA]</scope>
    <source>
        <strain evidence="3">CLIB 122 / E 150</strain>
    </source>
</reference>
<gene>
    <name evidence="2" type="ORF">YALI0_C15304g</name>
</gene>
<dbReference type="KEGG" id="yli:2909403"/>
<evidence type="ECO:0000313" key="3">
    <source>
        <dbReference type="Proteomes" id="UP000001300"/>
    </source>
</evidence>
<dbReference type="HOGENOM" id="CLU_2851434_0_0_1"/>
<evidence type="ECO:0000256" key="1">
    <source>
        <dbReference type="SAM" id="MobiDB-lite"/>
    </source>
</evidence>